<dbReference type="STRING" id="1527444.ucyna2_00053"/>
<name>A0A086CII1_9CHRO</name>
<dbReference type="AlphaFoldDB" id="A0A086CII1"/>
<dbReference type="EMBL" id="JPSP01000001">
    <property type="protein sequence ID" value="KFF41995.1"/>
    <property type="molecule type" value="Genomic_DNA"/>
</dbReference>
<sequence>MPNQYFATVARGLEKVAAQELKKLNAKNIEITFAGVYFQGDKSLLYRANIWSRTILRFLMPIFTIQCNDELELYNNVNKIDWSQFLTTEQTFAVNCTGKNLKLNHTHFTALQIKNSIIDQQRDRFKERSTIDPKNPNILINAHISENSCILSLDSSGNSLHRRGYRAAMGFAPIKESLAAALLDIAEWTPDICLLDPMCGSGTIPIEATLKSLNIAVGLNRKSFGFQFWQDFDEKLYKNIINEAIKKQRKKLKAPIFGNDCDLSVIKQAKANAKKCNIEEYIHFVKMALKDIEAPFDKGIVICNPPYGKRIGNSQELGKLYKLLGDILKHRFKGWVAYILSEDKKLTQQIGLRASSRASIYNGSLNCTLLKYDLY</sequence>
<evidence type="ECO:0000256" key="2">
    <source>
        <dbReference type="ARBA" id="ARBA00022679"/>
    </source>
</evidence>
<protein>
    <submittedName>
        <fullName evidence="5">Putative N6-adenine-specific DNA methylase</fullName>
        <ecNumber evidence="5">2.1.1.-</ecNumber>
    </submittedName>
</protein>
<dbReference type="SMART" id="SM00981">
    <property type="entry name" value="THUMP"/>
    <property type="match status" value="1"/>
</dbReference>
<dbReference type="SUPFAM" id="SSF53335">
    <property type="entry name" value="S-adenosyl-L-methionine-dependent methyltransferases"/>
    <property type="match status" value="1"/>
</dbReference>
<dbReference type="PROSITE" id="PS00092">
    <property type="entry name" value="N6_MTASE"/>
    <property type="match status" value="1"/>
</dbReference>
<dbReference type="Pfam" id="PF22020">
    <property type="entry name" value="RlmL_1st"/>
    <property type="match status" value="1"/>
</dbReference>
<dbReference type="InterPro" id="IPR002052">
    <property type="entry name" value="DNA_methylase_N6_adenine_CS"/>
</dbReference>
<keyword evidence="2 5" id="KW-0808">Transferase</keyword>
<dbReference type="InterPro" id="IPR000241">
    <property type="entry name" value="RlmKL-like_Mtase"/>
</dbReference>
<organism evidence="5 6">
    <name type="scientific">Candidatus Atelocyanobacterium thalassa isolate SIO64986</name>
    <dbReference type="NCBI Taxonomy" id="1527444"/>
    <lineage>
        <taxon>Bacteria</taxon>
        <taxon>Bacillati</taxon>
        <taxon>Cyanobacteriota</taxon>
        <taxon>Cyanophyceae</taxon>
        <taxon>Oscillatoriophycideae</taxon>
        <taxon>Chroococcales</taxon>
        <taxon>Aphanothecaceae</taxon>
        <taxon>Candidatus Atelocyanobacterium</taxon>
        <taxon>Candidatus Atelocyanobacterium thalassae</taxon>
    </lineage>
</organism>
<dbReference type="PROSITE" id="PS01261">
    <property type="entry name" value="UPF0020"/>
    <property type="match status" value="1"/>
</dbReference>
<keyword evidence="3" id="KW-0694">RNA-binding</keyword>
<accession>A0A086CII1</accession>
<dbReference type="InterPro" id="IPR004114">
    <property type="entry name" value="THUMP_dom"/>
</dbReference>
<evidence type="ECO:0000256" key="3">
    <source>
        <dbReference type="PROSITE-ProRule" id="PRU00529"/>
    </source>
</evidence>
<dbReference type="InterPro" id="IPR054170">
    <property type="entry name" value="RlmL_1st"/>
</dbReference>
<dbReference type="GO" id="GO:0008990">
    <property type="term" value="F:rRNA (guanine-N2-)-methyltransferase activity"/>
    <property type="evidence" value="ECO:0007669"/>
    <property type="project" value="TreeGrafter"/>
</dbReference>
<dbReference type="eggNOG" id="COG0116">
    <property type="taxonomic scope" value="Bacteria"/>
</dbReference>
<dbReference type="GO" id="GO:0003723">
    <property type="term" value="F:RNA binding"/>
    <property type="evidence" value="ECO:0007669"/>
    <property type="project" value="UniProtKB-UniRule"/>
</dbReference>
<comment type="caution">
    <text evidence="5">The sequence shown here is derived from an EMBL/GenBank/DDBJ whole genome shotgun (WGS) entry which is preliminary data.</text>
</comment>
<reference evidence="5 6" key="1">
    <citation type="submission" date="2014-08" db="EMBL/GenBank/DDBJ databases">
        <title>Comparative genomics reveals surprising divergence of two closely related strains of uncultivated UCYN-A cyanobacteria.</title>
        <authorList>
            <person name="Bombar D."/>
            <person name="Heller P."/>
            <person name="Sanchez-Baracaldo P."/>
            <person name="Carter B.J."/>
            <person name="Zert J.P."/>
        </authorList>
    </citation>
    <scope>NUCLEOTIDE SEQUENCE [LARGE SCALE GENOMIC DNA]</scope>
</reference>
<gene>
    <name evidence="5" type="ORF">ucyna2_00053</name>
</gene>
<evidence type="ECO:0000313" key="6">
    <source>
        <dbReference type="Proteomes" id="UP000028922"/>
    </source>
</evidence>
<feature type="domain" description="THUMP" evidence="4">
    <location>
        <begin position="44"/>
        <end position="155"/>
    </location>
</feature>
<dbReference type="Pfam" id="PF02926">
    <property type="entry name" value="THUMP"/>
    <property type="match status" value="1"/>
</dbReference>
<dbReference type="PATRIC" id="fig|1527444.3.peg.51"/>
<evidence type="ECO:0000256" key="1">
    <source>
        <dbReference type="ARBA" id="ARBA00022603"/>
    </source>
</evidence>
<dbReference type="Gene3D" id="3.40.50.150">
    <property type="entry name" value="Vaccinia Virus protein VP39"/>
    <property type="match status" value="1"/>
</dbReference>
<dbReference type="PANTHER" id="PTHR47313">
    <property type="entry name" value="RIBOSOMAL RNA LARGE SUBUNIT METHYLTRANSFERASE K/L"/>
    <property type="match status" value="1"/>
</dbReference>
<dbReference type="EC" id="2.1.1.-" evidence="5"/>
<dbReference type="Proteomes" id="UP000028922">
    <property type="component" value="Unassembled WGS sequence"/>
</dbReference>
<dbReference type="CDD" id="cd11715">
    <property type="entry name" value="THUMP_AdoMetMT"/>
    <property type="match status" value="1"/>
</dbReference>
<dbReference type="PANTHER" id="PTHR47313:SF1">
    <property type="entry name" value="RIBOSOMAL RNA LARGE SUBUNIT METHYLTRANSFERASE K_L"/>
    <property type="match status" value="1"/>
</dbReference>
<proteinExistence type="predicted"/>
<dbReference type="Pfam" id="PF01170">
    <property type="entry name" value="UPF0020"/>
    <property type="match status" value="1"/>
</dbReference>
<dbReference type="GO" id="GO:0070043">
    <property type="term" value="F:rRNA (guanine-N7-)-methyltransferase activity"/>
    <property type="evidence" value="ECO:0007669"/>
    <property type="project" value="TreeGrafter"/>
</dbReference>
<dbReference type="InterPro" id="IPR053943">
    <property type="entry name" value="RlmKL-like_Mtase_CS"/>
</dbReference>
<dbReference type="PROSITE" id="PS51165">
    <property type="entry name" value="THUMP"/>
    <property type="match status" value="1"/>
</dbReference>
<dbReference type="Gene3D" id="3.30.2130.30">
    <property type="match status" value="1"/>
</dbReference>
<dbReference type="InterPro" id="IPR029063">
    <property type="entry name" value="SAM-dependent_MTases_sf"/>
</dbReference>
<keyword evidence="1 5" id="KW-0489">Methyltransferase</keyword>
<evidence type="ECO:0000259" key="4">
    <source>
        <dbReference type="PROSITE" id="PS51165"/>
    </source>
</evidence>
<evidence type="ECO:0000313" key="5">
    <source>
        <dbReference type="EMBL" id="KFF41995.1"/>
    </source>
</evidence>